<name>A0A4Z1P672_9PEZI</name>
<keyword evidence="2" id="KW-0732">Signal</keyword>
<protein>
    <submittedName>
        <fullName evidence="3">GTPase-activating protein</fullName>
    </submittedName>
</protein>
<sequence>MICFGRLDNLGLWLLFLNEWQNILARRLRLPRQPVDHPCMAWNASSNTRMLHPDGVAVYIESLSKGKALVEYVKTGYQNLPGAEAMECYINVSDNEPYAIIVDFKTKLLRARVDGTKLPDMKIHRWIDEEGVGQNYIIKKRVFKTHHSIRFRGRNHTAGRYTFANLQKADAKYSPEFGKIVVQVQPVVSKPIALQDPTSQAATPTNASPMRFVFRYRSTEYLQKLEVVLSNDRIGNEKAPTSRPDRQVASQPVAPQGPDMKSARRKKEKQRQRQRKRAIESTKLSTTQSGTAQLGYCGEVSWPNLHIKNTKLPILLTFLHVKSIPLHF</sequence>
<organism evidence="3 4">
    <name type="scientific">Venturia nashicola</name>
    <dbReference type="NCBI Taxonomy" id="86259"/>
    <lineage>
        <taxon>Eukaryota</taxon>
        <taxon>Fungi</taxon>
        <taxon>Dikarya</taxon>
        <taxon>Ascomycota</taxon>
        <taxon>Pezizomycotina</taxon>
        <taxon>Dothideomycetes</taxon>
        <taxon>Pleosporomycetidae</taxon>
        <taxon>Venturiales</taxon>
        <taxon>Venturiaceae</taxon>
        <taxon>Venturia</taxon>
    </lineage>
</organism>
<dbReference type="Proteomes" id="UP000298493">
    <property type="component" value="Unassembled WGS sequence"/>
</dbReference>
<evidence type="ECO:0000256" key="2">
    <source>
        <dbReference type="SAM" id="SignalP"/>
    </source>
</evidence>
<feature type="chain" id="PRO_5021372459" evidence="2">
    <location>
        <begin position="26"/>
        <end position="328"/>
    </location>
</feature>
<feature type="signal peptide" evidence="2">
    <location>
        <begin position="1"/>
        <end position="25"/>
    </location>
</feature>
<evidence type="ECO:0000313" key="3">
    <source>
        <dbReference type="EMBL" id="TID19990.1"/>
    </source>
</evidence>
<feature type="compositionally biased region" description="Basic residues" evidence="1">
    <location>
        <begin position="263"/>
        <end position="276"/>
    </location>
</feature>
<accession>A0A4Z1P672</accession>
<proteinExistence type="predicted"/>
<reference evidence="3 4" key="1">
    <citation type="submission" date="2019-04" db="EMBL/GenBank/DDBJ databases">
        <title>High contiguity whole genome sequence and gene annotation resource for two Venturia nashicola isolates.</title>
        <authorList>
            <person name="Prokchorchik M."/>
            <person name="Won K."/>
            <person name="Lee Y."/>
            <person name="Choi E.D."/>
            <person name="Segonzac C."/>
            <person name="Sohn K.H."/>
        </authorList>
    </citation>
    <scope>NUCLEOTIDE SEQUENCE [LARGE SCALE GENOMIC DNA]</scope>
    <source>
        <strain evidence="3 4">PRI2</strain>
    </source>
</reference>
<keyword evidence="4" id="KW-1185">Reference proteome</keyword>
<gene>
    <name evidence="3" type="ORF">E6O75_ATG07450</name>
</gene>
<comment type="caution">
    <text evidence="3">The sequence shown here is derived from an EMBL/GenBank/DDBJ whole genome shotgun (WGS) entry which is preliminary data.</text>
</comment>
<evidence type="ECO:0000313" key="4">
    <source>
        <dbReference type="Proteomes" id="UP000298493"/>
    </source>
</evidence>
<feature type="region of interest" description="Disordered" evidence="1">
    <location>
        <begin position="233"/>
        <end position="286"/>
    </location>
</feature>
<dbReference type="EMBL" id="SNSC02000011">
    <property type="protein sequence ID" value="TID19990.1"/>
    <property type="molecule type" value="Genomic_DNA"/>
</dbReference>
<evidence type="ECO:0000256" key="1">
    <source>
        <dbReference type="SAM" id="MobiDB-lite"/>
    </source>
</evidence>
<dbReference type="AlphaFoldDB" id="A0A4Z1P672"/>